<evidence type="ECO:0000256" key="2">
    <source>
        <dbReference type="ARBA" id="ARBA00023043"/>
    </source>
</evidence>
<dbReference type="GO" id="GO:0004842">
    <property type="term" value="F:ubiquitin-protein transferase activity"/>
    <property type="evidence" value="ECO:0007669"/>
    <property type="project" value="TreeGrafter"/>
</dbReference>
<feature type="region of interest" description="Disordered" evidence="4">
    <location>
        <begin position="312"/>
        <end position="351"/>
    </location>
</feature>
<dbReference type="AlphaFoldDB" id="A0A5E4YBP9"/>
<feature type="repeat" description="ANK" evidence="3">
    <location>
        <begin position="434"/>
        <end position="466"/>
    </location>
</feature>
<dbReference type="PANTHER" id="PTHR24171:SF8">
    <property type="entry name" value="BRCA1-ASSOCIATED RING DOMAIN PROTEIN 1"/>
    <property type="match status" value="1"/>
</dbReference>
<dbReference type="InterPro" id="IPR036770">
    <property type="entry name" value="Ankyrin_rpt-contain_sf"/>
</dbReference>
<name>A0A5E4YBP9_9BURK</name>
<dbReference type="Gene3D" id="1.25.40.20">
    <property type="entry name" value="Ankyrin repeat-containing domain"/>
    <property type="match status" value="1"/>
</dbReference>
<evidence type="ECO:0000256" key="4">
    <source>
        <dbReference type="SAM" id="MobiDB-lite"/>
    </source>
</evidence>
<evidence type="ECO:0000256" key="3">
    <source>
        <dbReference type="PROSITE-ProRule" id="PRU00023"/>
    </source>
</evidence>
<keyword evidence="2 3" id="KW-0040">ANK repeat</keyword>
<dbReference type="Pfam" id="PF12796">
    <property type="entry name" value="Ank_2"/>
    <property type="match status" value="1"/>
</dbReference>
<dbReference type="EMBL" id="CABPSI010000005">
    <property type="protein sequence ID" value="VVE46261.1"/>
    <property type="molecule type" value="Genomic_DNA"/>
</dbReference>
<evidence type="ECO:0000256" key="1">
    <source>
        <dbReference type="ARBA" id="ARBA00022737"/>
    </source>
</evidence>
<dbReference type="PANTHER" id="PTHR24171">
    <property type="entry name" value="ANKYRIN REPEAT DOMAIN-CONTAINING PROTEIN 39-RELATED"/>
    <property type="match status" value="1"/>
</dbReference>
<accession>A0A5E4YBP9</accession>
<sequence length="502" mass="53511">MPDDSLLANARIVNFQRLTFVAVPAQRDNHSLYFLSTPHRELGTGGGRVSDSAYAHIPVLGVRRIEHSAPLSEVRAAQGRAHARESLESIRGVPQTRERALLHLAKQLLVEPLGQSDFAGVPRLRALVREGVAPATLAQVPVPQPAPQNPIPLGMALTLARQWDGVDYLINAGALADQPATLRQMLAEVVKALQCVPDGDTRPATVAGMRAASSGRDVRLTDAFRCSPHGTLSPSRQAATLAAEHVVVRITRERGGELSGRRGIAELTRQMAGLDATVARVTLRAWLARGAIIDNGLLALLRSLLAATSPKHRPSAQEEAMVRGPAPCEEVGDGARDSPLRADGPNAGAVGKPSSVPLPLWPAQTFPLHHILVDLALLPLTQRVGRFALALEAGADIAARGVDGLTPLHLAVCDPVFVQMLLERGASPDVATEDGLSPVHFAAWQGAVESLMLLLAHGANARALDVHQRSPMQYVSGERALVVRRVLTDALKAQRVARTSLF</sequence>
<keyword evidence="1" id="KW-0677">Repeat</keyword>
<protein>
    <submittedName>
        <fullName evidence="5">Uncharacterized protein</fullName>
    </submittedName>
</protein>
<dbReference type="PROSITE" id="PS50088">
    <property type="entry name" value="ANK_REPEAT"/>
    <property type="match status" value="1"/>
</dbReference>
<dbReference type="GO" id="GO:0085020">
    <property type="term" value="P:protein K6-linked ubiquitination"/>
    <property type="evidence" value="ECO:0007669"/>
    <property type="project" value="TreeGrafter"/>
</dbReference>
<evidence type="ECO:0000313" key="5">
    <source>
        <dbReference type="EMBL" id="VVE46261.1"/>
    </source>
</evidence>
<dbReference type="InterPro" id="IPR002110">
    <property type="entry name" value="Ankyrin_rpt"/>
</dbReference>
<dbReference type="Proteomes" id="UP000333828">
    <property type="component" value="Unassembled WGS sequence"/>
</dbReference>
<dbReference type="SMART" id="SM00248">
    <property type="entry name" value="ANK"/>
    <property type="match status" value="2"/>
</dbReference>
<keyword evidence="6" id="KW-1185">Reference proteome</keyword>
<reference evidence="5 6" key="1">
    <citation type="submission" date="2019-08" db="EMBL/GenBank/DDBJ databases">
        <authorList>
            <person name="Peeters C."/>
        </authorList>
    </citation>
    <scope>NUCLEOTIDE SEQUENCE [LARGE SCALE GENOMIC DNA]</scope>
    <source>
        <strain evidence="5 6">LMG 31115</strain>
    </source>
</reference>
<proteinExistence type="predicted"/>
<organism evidence="5 6">
    <name type="scientific">Pandoraea iniqua</name>
    <dbReference type="NCBI Taxonomy" id="2508288"/>
    <lineage>
        <taxon>Bacteria</taxon>
        <taxon>Pseudomonadati</taxon>
        <taxon>Pseudomonadota</taxon>
        <taxon>Betaproteobacteria</taxon>
        <taxon>Burkholderiales</taxon>
        <taxon>Burkholderiaceae</taxon>
        <taxon>Pandoraea</taxon>
    </lineage>
</organism>
<gene>
    <name evidence="5" type="ORF">PIN31115_04404</name>
</gene>
<evidence type="ECO:0000313" key="6">
    <source>
        <dbReference type="Proteomes" id="UP000333828"/>
    </source>
</evidence>
<dbReference type="PROSITE" id="PS50297">
    <property type="entry name" value="ANK_REP_REGION"/>
    <property type="match status" value="1"/>
</dbReference>
<dbReference type="SUPFAM" id="SSF48403">
    <property type="entry name" value="Ankyrin repeat"/>
    <property type="match status" value="1"/>
</dbReference>